<organism evidence="2 3">
    <name type="scientific">Luteolibacter arcticus</name>
    <dbReference type="NCBI Taxonomy" id="1581411"/>
    <lineage>
        <taxon>Bacteria</taxon>
        <taxon>Pseudomonadati</taxon>
        <taxon>Verrucomicrobiota</taxon>
        <taxon>Verrucomicrobiia</taxon>
        <taxon>Verrucomicrobiales</taxon>
        <taxon>Verrucomicrobiaceae</taxon>
        <taxon>Luteolibacter</taxon>
    </lineage>
</organism>
<feature type="compositionally biased region" description="Basic and acidic residues" evidence="1">
    <location>
        <begin position="24"/>
        <end position="37"/>
    </location>
</feature>
<keyword evidence="3" id="KW-1185">Reference proteome</keyword>
<feature type="compositionally biased region" description="Polar residues" evidence="1">
    <location>
        <begin position="39"/>
        <end position="49"/>
    </location>
</feature>
<dbReference type="EMBL" id="JAPDDT010000004">
    <property type="protein sequence ID" value="MCW1923078.1"/>
    <property type="molecule type" value="Genomic_DNA"/>
</dbReference>
<accession>A0ABT3GHU6</accession>
<gene>
    <name evidence="2" type="ORF">OKA05_10985</name>
</gene>
<evidence type="ECO:0000313" key="2">
    <source>
        <dbReference type="EMBL" id="MCW1923078.1"/>
    </source>
</evidence>
<comment type="caution">
    <text evidence="2">The sequence shown here is derived from an EMBL/GenBank/DDBJ whole genome shotgun (WGS) entry which is preliminary data.</text>
</comment>
<proteinExistence type="predicted"/>
<dbReference type="RefSeq" id="WP_264487187.1">
    <property type="nucleotide sequence ID" value="NZ_JAPDDT010000004.1"/>
</dbReference>
<name>A0ABT3GHU6_9BACT</name>
<evidence type="ECO:0000313" key="3">
    <source>
        <dbReference type="Proteomes" id="UP001320876"/>
    </source>
</evidence>
<reference evidence="2 3" key="1">
    <citation type="submission" date="2022-10" db="EMBL/GenBank/DDBJ databases">
        <title>Luteolibacter arcticus strain CCTCC AB 2014275, whole genome shotgun sequencing project.</title>
        <authorList>
            <person name="Zhao G."/>
            <person name="Shen L."/>
        </authorList>
    </citation>
    <scope>NUCLEOTIDE SEQUENCE [LARGE SCALE GENOMIC DNA]</scope>
    <source>
        <strain evidence="2 3">CCTCC AB 2014275</strain>
    </source>
</reference>
<evidence type="ECO:0000256" key="1">
    <source>
        <dbReference type="SAM" id="MobiDB-lite"/>
    </source>
</evidence>
<feature type="region of interest" description="Disordered" evidence="1">
    <location>
        <begin position="23"/>
        <end position="55"/>
    </location>
</feature>
<dbReference type="Proteomes" id="UP001320876">
    <property type="component" value="Unassembled WGS sequence"/>
</dbReference>
<sequence>MKSRLCYAWFGDEDIKRLISAAKPKGDNKGTDTKEPARNCTSNNGNSGEITRIDG</sequence>
<protein>
    <submittedName>
        <fullName evidence="2">Uncharacterized protein</fullName>
    </submittedName>
</protein>